<gene>
    <name evidence="3" type="ORF">TASIC1_0011002500</name>
</gene>
<dbReference type="InterPro" id="IPR001279">
    <property type="entry name" value="Metallo-B-lactamas"/>
</dbReference>
<dbReference type="CDD" id="cd07724">
    <property type="entry name" value="POD-like_MBL-fold"/>
    <property type="match status" value="1"/>
</dbReference>
<dbReference type="AlphaFoldDB" id="A0A6V8R6N2"/>
<protein>
    <submittedName>
        <fullName evidence="3">Glyoxylase B2</fullName>
    </submittedName>
</protein>
<dbReference type="Pfam" id="PF00753">
    <property type="entry name" value="Lactamase_B"/>
    <property type="match status" value="1"/>
</dbReference>
<dbReference type="SUPFAM" id="SSF56281">
    <property type="entry name" value="Metallo-hydrolase/oxidoreductase"/>
    <property type="match status" value="1"/>
</dbReference>
<organism evidence="3 4">
    <name type="scientific">Trichoderma asperellum</name>
    <name type="common">Filamentous fungus</name>
    <dbReference type="NCBI Taxonomy" id="101201"/>
    <lineage>
        <taxon>Eukaryota</taxon>
        <taxon>Fungi</taxon>
        <taxon>Dikarya</taxon>
        <taxon>Ascomycota</taxon>
        <taxon>Pezizomycotina</taxon>
        <taxon>Sordariomycetes</taxon>
        <taxon>Hypocreomycetidae</taxon>
        <taxon>Hypocreales</taxon>
        <taxon>Hypocreaceae</taxon>
        <taxon>Trichoderma</taxon>
    </lineage>
</organism>
<dbReference type="FunFam" id="3.60.15.10:FF:000033">
    <property type="entry name" value="MBL fold metallo-hydrolase"/>
    <property type="match status" value="1"/>
</dbReference>
<evidence type="ECO:0000259" key="2">
    <source>
        <dbReference type="SMART" id="SM00849"/>
    </source>
</evidence>
<keyword evidence="1" id="KW-0479">Metal-binding</keyword>
<dbReference type="GO" id="GO:0050313">
    <property type="term" value="F:sulfur dioxygenase activity"/>
    <property type="evidence" value="ECO:0007669"/>
    <property type="project" value="InterPro"/>
</dbReference>
<dbReference type="PANTHER" id="PTHR43084">
    <property type="entry name" value="PERSULFIDE DIOXYGENASE ETHE1"/>
    <property type="match status" value="1"/>
</dbReference>
<evidence type="ECO:0000256" key="1">
    <source>
        <dbReference type="ARBA" id="ARBA00022723"/>
    </source>
</evidence>
<comment type="caution">
    <text evidence="3">The sequence shown here is derived from an EMBL/GenBank/DDBJ whole genome shotgun (WGS) entry which is preliminary data.</text>
</comment>
<dbReference type="GO" id="GO:0046872">
    <property type="term" value="F:metal ion binding"/>
    <property type="evidence" value="ECO:0007669"/>
    <property type="project" value="UniProtKB-KW"/>
</dbReference>
<name>A0A6V8R6N2_TRIAP</name>
<dbReference type="OrthoDB" id="449487at2759"/>
<accession>A0A6V8R6N2</accession>
<dbReference type="PANTHER" id="PTHR43084:SF1">
    <property type="entry name" value="PERSULFIDE DIOXYGENASE ETHE1, MITOCHONDRIAL"/>
    <property type="match status" value="1"/>
</dbReference>
<evidence type="ECO:0000313" key="3">
    <source>
        <dbReference type="EMBL" id="GFP58658.1"/>
    </source>
</evidence>
<reference evidence="3 4" key="1">
    <citation type="submission" date="2020-07" db="EMBL/GenBank/DDBJ databases">
        <title>Trichoderma asperellum IC-1 whole genome shotgun sequence.</title>
        <authorList>
            <person name="Kanamasa S."/>
            <person name="Takahashi H."/>
        </authorList>
    </citation>
    <scope>NUCLEOTIDE SEQUENCE [LARGE SCALE GENOMIC DNA]</scope>
    <source>
        <strain evidence="3 4">IC-1</strain>
    </source>
</reference>
<dbReference type="GO" id="GO:0006749">
    <property type="term" value="P:glutathione metabolic process"/>
    <property type="evidence" value="ECO:0007669"/>
    <property type="project" value="InterPro"/>
</dbReference>
<dbReference type="GO" id="GO:0070813">
    <property type="term" value="P:hydrogen sulfide metabolic process"/>
    <property type="evidence" value="ECO:0007669"/>
    <property type="project" value="TreeGrafter"/>
</dbReference>
<dbReference type="InterPro" id="IPR036866">
    <property type="entry name" value="RibonucZ/Hydroxyglut_hydro"/>
</dbReference>
<dbReference type="SMART" id="SM00849">
    <property type="entry name" value="Lactamase_B"/>
    <property type="match status" value="1"/>
</dbReference>
<dbReference type="Gene3D" id="3.60.15.10">
    <property type="entry name" value="Ribonuclease Z/Hydroxyacylglutathione hydrolase-like"/>
    <property type="match status" value="1"/>
</dbReference>
<sequence length="382" mass="42307">MATSRDVSGDPATATEKRIVSVRNSVTVDRWLIIADQPRGSPNTFGHSHASVCSGLLDILSTAASINQSKRLSARSKKAFTTTSSKVMEPTIHSEFEHDTGTWQYVVADPSTMTAAIIDPVLDYDRTSQSLTTHTADELLALVKEKGYKVDWVLETHVHADHLTAASYLQKRLAEEQGYKPSVAIGKRIGQVQRFFGRRYGVPEEQYEVVFDHLLEDDEKFMIGSIQATAMHLPGHTPDHMGYKVGDNVFCGDSVFHADIGSARCDFPGGSAGSLYSSGRKLLSLPDHVKIWTGHDYPPKDGRSPQAYMTVHDHREQNKHLKDGITAEEFVAMRNERDAGLAAPRMLHQSLQINIRGGRLPSPTPDGHRMLRLPLDIKGAEW</sequence>
<dbReference type="Proteomes" id="UP000517252">
    <property type="component" value="Unassembled WGS sequence"/>
</dbReference>
<dbReference type="EMBL" id="BLZH01000011">
    <property type="protein sequence ID" value="GFP58658.1"/>
    <property type="molecule type" value="Genomic_DNA"/>
</dbReference>
<dbReference type="InterPro" id="IPR051682">
    <property type="entry name" value="Mito_Persulfide_Diox"/>
</dbReference>
<feature type="domain" description="Metallo-beta-lactamase" evidence="2">
    <location>
        <begin position="101"/>
        <end position="295"/>
    </location>
</feature>
<proteinExistence type="predicted"/>
<evidence type="ECO:0000313" key="4">
    <source>
        <dbReference type="Proteomes" id="UP000517252"/>
    </source>
</evidence>
<dbReference type="InterPro" id="IPR044528">
    <property type="entry name" value="POD-like_MBL-fold"/>
</dbReference>